<proteinExistence type="inferred from homology"/>
<dbReference type="GO" id="GO:0004181">
    <property type="term" value="F:metallocarboxypeptidase activity"/>
    <property type="evidence" value="ECO:0007669"/>
    <property type="project" value="InterPro"/>
</dbReference>
<feature type="domain" description="Peptidase M14" evidence="17">
    <location>
        <begin position="117"/>
        <end position="436"/>
    </location>
</feature>
<dbReference type="Gene3D" id="3.40.630.10">
    <property type="entry name" value="Zn peptidases"/>
    <property type="match status" value="1"/>
</dbReference>
<feature type="active site" description="Proton donor/acceptor" evidence="14">
    <location>
        <position position="386"/>
    </location>
</feature>
<keyword evidence="4" id="KW-0645">Protease</keyword>
<sequence>MRRRRLAIAGVFTLVGALALTAPASARPPSDPVARDGLEVYVGTVDAQQLGKLRAAGVDLGHDAVQTTAGGARVETVLSRREAKRLAGQGVPLSVKKVDGKPASQLLREQATAGWKAFRSYSEPGGIRDELTATAARFPKIAKLETIGRTVQGKPILAVKVTKNAGKVPDGTRPAVLYASNQHAREWITPEMTRRLLHHYLDNYGTDPEITSLVDTRELWFLPVANPDGYDYTFTPGNRLWRKNLRDNNGDGQITSGDGVDLNRNFAYKWGYDDEGSSPDPSSETYRGTGPNSEPETKALDRLFKRVGFKFLINYHSAAELLLYGVGWQVSTPTPDDVIYETMAGDDAHPAVPGYDPDISAELYTTNGDTDAHAQVRYKTLGFTPEMSTCQTASASDPDDQWDPADCVSGFIFPDDEKLISAEVTKNLPFALAVAKSAGDPDDPVSVVGRSTPDFVVDSFDTSYGRTQQVATIARRALKDVRMHYVVNGGRPKTVKVREWRGGERYGDTNDDYYAELRGTVTGTKPGDRVEVWFTGVKPRTGPVASGHFTYRVHTDVGGDVLVLAVEDTTGLSPAQNTPTAKYADQIAASVTKAGHRADVYDFDAMGRKAPHPLGVLSHYKTVIWETGDDIIPRSPGQVGGTAARAALDTELAVRDYLNEGGKVLVSGKYALFAQGANGSYVYRPDAPPECTNPNDVACLPLLNDFQQYYLGAYNYVSDGGTDADGNPYPVRGSAGAFTGFTGQLNAAGSAGNQDHTASFLTTSSFLKPDQFPQFASSAAVDWVRPGGAPFDPHTGDWYLYSGRADQSYKRLTRTVDLTGASSGELRFFTSYDIEQDWDYMLVEAHEVGSDTWTTLPDTNGHTGTGTGESCQSGWVAQLHPFLGHYQGADCSPTGSTGTWNAATGASGGWQEFAVDLSAYAGKQVEVSISYVSDWGTQGLGVFLDDARVIADGAVVSQTSFETPDLGGWTVAGPPAGSDTAANDWSRSQQAFSEGAAVVTTDSVYLGFGLEGLAPAARDDLVARSLKHLAAKP</sequence>
<evidence type="ECO:0000256" key="13">
    <source>
        <dbReference type="ARBA" id="ARBA00074273"/>
    </source>
</evidence>
<evidence type="ECO:0000256" key="6">
    <source>
        <dbReference type="ARBA" id="ARBA00022729"/>
    </source>
</evidence>
<evidence type="ECO:0000313" key="19">
    <source>
        <dbReference type="Proteomes" id="UP000198210"/>
    </source>
</evidence>
<dbReference type="EC" id="3.4.17.18" evidence="12"/>
<dbReference type="PRINTS" id="PR00765">
    <property type="entry name" value="CRBOXYPTASEA"/>
</dbReference>
<evidence type="ECO:0000256" key="8">
    <source>
        <dbReference type="ARBA" id="ARBA00022833"/>
    </source>
</evidence>
<dbReference type="InterPro" id="IPR000834">
    <property type="entry name" value="Peptidase_M14"/>
</dbReference>
<keyword evidence="7" id="KW-0378">Hydrolase</keyword>
<dbReference type="Proteomes" id="UP000198210">
    <property type="component" value="Chromosome I"/>
</dbReference>
<comment type="catalytic activity">
    <reaction evidence="10">
        <text>Releases a C-terminal residue, which may be hydrophobic or positively charged.</text>
        <dbReference type="EC" id="3.4.17.18"/>
    </reaction>
</comment>
<evidence type="ECO:0000256" key="11">
    <source>
        <dbReference type="ARBA" id="ARBA00055464"/>
    </source>
</evidence>
<dbReference type="EMBL" id="LT607751">
    <property type="protein sequence ID" value="SCG51321.1"/>
    <property type="molecule type" value="Genomic_DNA"/>
</dbReference>
<evidence type="ECO:0000256" key="1">
    <source>
        <dbReference type="ARBA" id="ARBA00001947"/>
    </source>
</evidence>
<feature type="chain" id="PRO_5008718276" description="Zinc carboxypeptidase" evidence="16">
    <location>
        <begin position="27"/>
        <end position="1033"/>
    </location>
</feature>
<evidence type="ECO:0000256" key="16">
    <source>
        <dbReference type="SAM" id="SignalP"/>
    </source>
</evidence>
<comment type="similarity">
    <text evidence="2 14">Belongs to the peptidase M14 family.</text>
</comment>
<keyword evidence="5" id="KW-0479">Metal-binding</keyword>
<protein>
    <recommendedName>
        <fullName evidence="13">Zinc carboxypeptidase</fullName>
        <ecNumber evidence="12">3.4.17.18</ecNumber>
    </recommendedName>
</protein>
<accession>A0A1C5I095</accession>
<keyword evidence="8" id="KW-0862">Zinc</keyword>
<dbReference type="RefSeq" id="WP_088970762.1">
    <property type="nucleotide sequence ID" value="NZ_JBHLYF010000006.1"/>
</dbReference>
<evidence type="ECO:0000256" key="15">
    <source>
        <dbReference type="SAM" id="MobiDB-lite"/>
    </source>
</evidence>
<evidence type="ECO:0000313" key="18">
    <source>
        <dbReference type="EMBL" id="SCG51321.1"/>
    </source>
</evidence>
<dbReference type="GO" id="GO:0008270">
    <property type="term" value="F:zinc ion binding"/>
    <property type="evidence" value="ECO:0007669"/>
    <property type="project" value="InterPro"/>
</dbReference>
<dbReference type="PANTHER" id="PTHR11705">
    <property type="entry name" value="PROTEASE FAMILY M14 CARBOXYPEPTIDASE A,B"/>
    <property type="match status" value="1"/>
</dbReference>
<dbReference type="InterPro" id="IPR033810">
    <property type="entry name" value="Carboxypeptidase_T"/>
</dbReference>
<dbReference type="GO" id="GO:0005615">
    <property type="term" value="C:extracellular space"/>
    <property type="evidence" value="ECO:0007669"/>
    <property type="project" value="TreeGrafter"/>
</dbReference>
<dbReference type="AlphaFoldDB" id="A0A1C5I095"/>
<dbReference type="PANTHER" id="PTHR11705:SF143">
    <property type="entry name" value="SLL0236 PROTEIN"/>
    <property type="match status" value="1"/>
</dbReference>
<dbReference type="Pfam" id="PF20773">
    <property type="entry name" value="InhA-like_MAM"/>
    <property type="match status" value="2"/>
</dbReference>
<dbReference type="InterPro" id="IPR057246">
    <property type="entry name" value="CARBOXYPEPT_ZN_1"/>
</dbReference>
<evidence type="ECO:0000256" key="9">
    <source>
        <dbReference type="ARBA" id="ARBA00023049"/>
    </source>
</evidence>
<evidence type="ECO:0000256" key="2">
    <source>
        <dbReference type="ARBA" id="ARBA00005988"/>
    </source>
</evidence>
<evidence type="ECO:0000256" key="4">
    <source>
        <dbReference type="ARBA" id="ARBA00022670"/>
    </source>
</evidence>
<feature type="region of interest" description="Disordered" evidence="15">
    <location>
        <begin position="966"/>
        <end position="986"/>
    </location>
</feature>
<organism evidence="18 19">
    <name type="scientific">Micromonospora siamensis</name>
    <dbReference type="NCBI Taxonomy" id="299152"/>
    <lineage>
        <taxon>Bacteria</taxon>
        <taxon>Bacillati</taxon>
        <taxon>Actinomycetota</taxon>
        <taxon>Actinomycetes</taxon>
        <taxon>Micromonosporales</taxon>
        <taxon>Micromonosporaceae</taxon>
        <taxon>Micromonospora</taxon>
    </lineage>
</organism>
<dbReference type="PROSITE" id="PS52035">
    <property type="entry name" value="PEPTIDASE_M14"/>
    <property type="match status" value="1"/>
</dbReference>
<feature type="signal peptide" evidence="16">
    <location>
        <begin position="1"/>
        <end position="26"/>
    </location>
</feature>
<dbReference type="Pfam" id="PF00246">
    <property type="entry name" value="Peptidase_M14"/>
    <property type="match status" value="1"/>
</dbReference>
<dbReference type="SMART" id="SM00631">
    <property type="entry name" value="Zn_pept"/>
    <property type="match status" value="1"/>
</dbReference>
<dbReference type="PROSITE" id="PS00132">
    <property type="entry name" value="CARBOXYPEPT_ZN_1"/>
    <property type="match status" value="1"/>
</dbReference>
<reference evidence="18 19" key="1">
    <citation type="submission" date="2016-06" db="EMBL/GenBank/DDBJ databases">
        <authorList>
            <person name="Kjaerup R.B."/>
            <person name="Dalgaard T.S."/>
            <person name="Juul-Madsen H.R."/>
        </authorList>
    </citation>
    <scope>NUCLEOTIDE SEQUENCE [LARGE SCALE GENOMIC DNA]</scope>
    <source>
        <strain evidence="18 19">DSM 45097</strain>
    </source>
</reference>
<keyword evidence="6 16" id="KW-0732">Signal</keyword>
<evidence type="ECO:0000256" key="12">
    <source>
        <dbReference type="ARBA" id="ARBA00066554"/>
    </source>
</evidence>
<dbReference type="CDD" id="cd03859">
    <property type="entry name" value="M14_CPT"/>
    <property type="match status" value="1"/>
</dbReference>
<evidence type="ECO:0000256" key="5">
    <source>
        <dbReference type="ARBA" id="ARBA00022723"/>
    </source>
</evidence>
<keyword evidence="3" id="KW-0121">Carboxypeptidase</keyword>
<keyword evidence="19" id="KW-1185">Reference proteome</keyword>
<name>A0A1C5I095_9ACTN</name>
<evidence type="ECO:0000256" key="14">
    <source>
        <dbReference type="PROSITE-ProRule" id="PRU01379"/>
    </source>
</evidence>
<feature type="region of interest" description="Disordered" evidence="15">
    <location>
        <begin position="272"/>
        <end position="296"/>
    </location>
</feature>
<keyword evidence="9" id="KW-0482">Metalloprotease</keyword>
<comment type="function">
    <text evidence="11">Carboxypeptidase that possesses the specificities of both mammalian Cpase A and B. Thus shows broad substrate specificity, being able to cleave Cbz-Gly-Leu, Cbz-Gly-Val, Cbz-Gly-Phe, Cbz-Gly-Lys and Bz-Gly-Arg in vitro.</text>
</comment>
<evidence type="ECO:0000259" key="17">
    <source>
        <dbReference type="PROSITE" id="PS52035"/>
    </source>
</evidence>
<evidence type="ECO:0000256" key="7">
    <source>
        <dbReference type="ARBA" id="ARBA00022801"/>
    </source>
</evidence>
<evidence type="ECO:0000256" key="3">
    <source>
        <dbReference type="ARBA" id="ARBA00022645"/>
    </source>
</evidence>
<evidence type="ECO:0000256" key="10">
    <source>
        <dbReference type="ARBA" id="ARBA00050859"/>
    </source>
</evidence>
<dbReference type="FunFam" id="3.40.630.10:FF:000084">
    <property type="entry name" value="Carboxypeptidase B2"/>
    <property type="match status" value="1"/>
</dbReference>
<gene>
    <name evidence="18" type="ORF">GA0074704_2627</name>
</gene>
<dbReference type="SUPFAM" id="SSF53187">
    <property type="entry name" value="Zn-dependent exopeptidases"/>
    <property type="match status" value="1"/>
</dbReference>
<comment type="cofactor">
    <cofactor evidence="1">
        <name>Zn(2+)</name>
        <dbReference type="ChEBI" id="CHEBI:29105"/>
    </cofactor>
</comment>
<dbReference type="GO" id="GO:0006508">
    <property type="term" value="P:proteolysis"/>
    <property type="evidence" value="ECO:0007669"/>
    <property type="project" value="UniProtKB-KW"/>
</dbReference>